<dbReference type="AlphaFoldDB" id="A0A1I8A699"/>
<organism evidence="1 2">
    <name type="scientific">Steinernema glaseri</name>
    <dbReference type="NCBI Taxonomy" id="37863"/>
    <lineage>
        <taxon>Eukaryota</taxon>
        <taxon>Metazoa</taxon>
        <taxon>Ecdysozoa</taxon>
        <taxon>Nematoda</taxon>
        <taxon>Chromadorea</taxon>
        <taxon>Rhabditida</taxon>
        <taxon>Tylenchina</taxon>
        <taxon>Panagrolaimomorpha</taxon>
        <taxon>Strongyloidoidea</taxon>
        <taxon>Steinernematidae</taxon>
        <taxon>Steinernema</taxon>
    </lineage>
</organism>
<accession>A0A1I8A699</accession>
<reference evidence="2" key="1">
    <citation type="submission" date="2016-11" db="UniProtKB">
        <authorList>
            <consortium name="WormBaseParasite"/>
        </authorList>
    </citation>
    <scope>IDENTIFICATION</scope>
</reference>
<protein>
    <submittedName>
        <fullName evidence="2">Secreted protein</fullName>
    </submittedName>
</protein>
<sequence length="118" mass="13481">MPSARSVYLFVLLSGGRFYRLFWVHVPLPPPRLFTISQGVALVQARVQNAFLPPPGRSHARAHHFSDHNLFPRPFTGAKHRLLPKSRAFPLAPLIKSTLKPCCAAKRDYVWDWPTKQQ</sequence>
<evidence type="ECO:0000313" key="1">
    <source>
        <dbReference type="Proteomes" id="UP000095287"/>
    </source>
</evidence>
<evidence type="ECO:0000313" key="2">
    <source>
        <dbReference type="WBParaSite" id="L893_g33107.t1"/>
    </source>
</evidence>
<dbReference type="WBParaSite" id="L893_g33107.t1">
    <property type="protein sequence ID" value="L893_g33107.t1"/>
    <property type="gene ID" value="L893_g33107"/>
</dbReference>
<keyword evidence="1" id="KW-1185">Reference proteome</keyword>
<name>A0A1I8A699_9BILA</name>
<dbReference type="Proteomes" id="UP000095287">
    <property type="component" value="Unplaced"/>
</dbReference>
<proteinExistence type="predicted"/>